<dbReference type="InterPro" id="IPR016391">
    <property type="entry name" value="Coatomer_asu"/>
</dbReference>
<dbReference type="OrthoDB" id="10261470at2759"/>
<dbReference type="Proteomes" id="UP000094527">
    <property type="component" value="Unassembled WGS sequence"/>
</dbReference>
<evidence type="ECO:0000256" key="8">
    <source>
        <dbReference type="ARBA" id="ARBA00022927"/>
    </source>
</evidence>
<comment type="function">
    <text evidence="11">The coatomer is a cytosolic protein complex that binds to dilysine motifs and reversibly associates with Golgi non-clathrin-coated vesicles, which further mediate biosynthetic protein transport from the ER, via the Golgi up to the trans Golgi network.</text>
</comment>
<comment type="subunit">
    <text evidence="11">Oligomeric complex that consists of at least the alpha, beta, beta', gamma, delta, epsilon and zeta subunits.</text>
</comment>
<feature type="repeat" description="WD" evidence="12">
    <location>
        <begin position="79"/>
        <end position="120"/>
    </location>
</feature>
<dbReference type="GO" id="GO:0006891">
    <property type="term" value="P:intra-Golgi vesicle-mediated transport"/>
    <property type="evidence" value="ECO:0007669"/>
    <property type="project" value="TreeGrafter"/>
</dbReference>
<sequence>MDIKARIEYATGFTKSVDWIKTLFTHRYRTGGTVQSETIEGELLSALTRRAIASDLASQPIHPESEVQGKGSNNMLIKFETKSARVKGLSFHPRRPWILASMHTGTIQLWDYEMNAYLDKFTEHEGPVRGICFHNQQPIFVSGGDDYKIKVWNYKQRRCMFTLLGHLDYIRTVVFHHKYPWIMSASDDQTVRIWNWQSRNCLSILTGHNHYVMCAQFHPKKEDLVVSASLDQTVRVWDISEDKSIRVWDMNSRTCLKIFRRDQDRFWVLAAHPTLNLFAAGHDSGMMIFKLERERPAYVVQGDAVYYVKGRYIRKLDLATSELKDIAVLHLRGEGNRSKPNSICYNPAENAILLSIKNMKHEVNKKITVPLCKEIFCAGTGLILLQNAELVSLFDLQQKRVLAETRVSKVKHVVWSHDMAQVALLSKHSMTICNRKLEVLATFQEIAKIKSGAWDDSSNVFLYTTSNHIKYALINGDNGIVRTLQSPLYLVKVKHNQLIFLDREAKVRVLNMDPMEYRFKLALINRNYDEVLKIIRNSKLVGQAMIAYLQKKGYPQIALHFVKDQRTRFALALECGNIDVALDAAKALDETAYWNKLGEVALLFGNHQRHGKKGILLPHYWTALMLGDIVERVHLLKNRGLISHAYWTAVSHGLTEETRQLRELLGDEQLQSLELEENAKYVCPPPPLLSLEENWPRLTVSMSLFEGLQLKNKPSLATTAAAGLLVFPDIGMDIDPAGAWSDEFQAEQGNSGGIVDEEVSTGEGWEMEDDIELPLGLEANEISNEGMFVAPRKGVSVPHQWTTNFQLPVVHAYAGSFESAARLLQAQIGVINIEPFKQPFLAAYSRSRVVYTALPLLPSLNFRPVQNYDKGQKSSSPVVGIYISDLIQMLQSCYQLTTAGKFPEAVEKFRNLLLHIPFLLLDNKLDITKALELIQVCREYILGLQMELCRKELPKENIEDKLRSCELAAYFTHCGLDAVHIVLTLRTAMNQSFQLKNYMSASSFAKRLLEMGPKSDLAQQVRKLLKVCQDKSVDEHEMDYDEHNPFSICAKSYKPIYRGKQEVKCPFCSASYMPQFSGALCSICKVAEVGKDALGLRVSPLQFR</sequence>
<dbReference type="EMBL" id="LJIJ01000611">
    <property type="protein sequence ID" value="ODM95881.1"/>
    <property type="molecule type" value="Genomic_DNA"/>
</dbReference>
<feature type="repeat" description="WD" evidence="12">
    <location>
        <begin position="121"/>
        <end position="162"/>
    </location>
</feature>
<proteinExistence type="predicted"/>
<keyword evidence="8 11" id="KW-0653">Protein transport</keyword>
<accession>A0A1D2MSK9</accession>
<dbReference type="InterPro" id="IPR036322">
    <property type="entry name" value="WD40_repeat_dom_sf"/>
</dbReference>
<dbReference type="PANTHER" id="PTHR19876">
    <property type="entry name" value="COATOMER"/>
    <property type="match status" value="1"/>
</dbReference>
<dbReference type="InterPro" id="IPR047312">
    <property type="entry name" value="Coatomer_alpha_WD-assoc_reg"/>
</dbReference>
<evidence type="ECO:0000259" key="14">
    <source>
        <dbReference type="Pfam" id="PF06957"/>
    </source>
</evidence>
<dbReference type="InterPro" id="IPR050844">
    <property type="entry name" value="Coatomer_complex_subunit"/>
</dbReference>
<evidence type="ECO:0000256" key="5">
    <source>
        <dbReference type="ARBA" id="ARBA00022574"/>
    </source>
</evidence>
<dbReference type="InterPro" id="IPR001680">
    <property type="entry name" value="WD40_rpt"/>
</dbReference>
<evidence type="ECO:0000313" key="16">
    <source>
        <dbReference type="EMBL" id="ODM95881.1"/>
    </source>
</evidence>
<dbReference type="Pfam" id="PF23953">
    <property type="entry name" value="TPR_COPA_B"/>
    <property type="match status" value="1"/>
</dbReference>
<reference evidence="16 17" key="1">
    <citation type="journal article" date="2016" name="Genome Biol. Evol.">
        <title>Gene Family Evolution Reflects Adaptation to Soil Environmental Stressors in the Genome of the Collembolan Orchesella cincta.</title>
        <authorList>
            <person name="Faddeeva-Vakhrusheva A."/>
            <person name="Derks M.F."/>
            <person name="Anvar S.Y."/>
            <person name="Agamennone V."/>
            <person name="Suring W."/>
            <person name="Smit S."/>
            <person name="van Straalen N.M."/>
            <person name="Roelofs D."/>
        </authorList>
    </citation>
    <scope>NUCLEOTIDE SEQUENCE [LARGE SCALE GENOMIC DNA]</scope>
    <source>
        <tissue evidence="16">Mixed pool</tissue>
    </source>
</reference>
<dbReference type="SUPFAM" id="SSF101908">
    <property type="entry name" value="Putative isomerase YbhE"/>
    <property type="match status" value="1"/>
</dbReference>
<feature type="repeat" description="WD" evidence="12">
    <location>
        <begin position="163"/>
        <end position="204"/>
    </location>
</feature>
<comment type="subcellular location">
    <subcellularLocation>
        <location evidence="11">Cytoplasm</location>
    </subcellularLocation>
    <subcellularLocation>
        <location evidence="1 11">Golgi apparatus membrane</location>
        <topology evidence="1 11">Peripheral membrane protein</topology>
        <orientation evidence="1">Cytoplasmic side</orientation>
    </subcellularLocation>
    <subcellularLocation>
        <location evidence="2">Cytoplasmic vesicle</location>
        <location evidence="2">COPI-coated vesicle membrane</location>
        <topology evidence="2">Peripheral membrane protein</topology>
        <orientation evidence="2">Cytoplasmic side</orientation>
    </subcellularLocation>
</comment>
<keyword evidence="17" id="KW-1185">Reference proteome</keyword>
<dbReference type="GO" id="GO:0005198">
    <property type="term" value="F:structural molecule activity"/>
    <property type="evidence" value="ECO:0007669"/>
    <property type="project" value="InterPro"/>
</dbReference>
<dbReference type="InterPro" id="IPR020472">
    <property type="entry name" value="WD40_PAC1"/>
</dbReference>
<dbReference type="SUPFAM" id="SSF50978">
    <property type="entry name" value="WD40 repeat-like"/>
    <property type="match status" value="1"/>
</dbReference>
<evidence type="ECO:0000256" key="11">
    <source>
        <dbReference type="PIRNR" id="PIRNR003354"/>
    </source>
</evidence>
<dbReference type="Pfam" id="PF04053">
    <property type="entry name" value="B-prop_COPA_B_2nd"/>
    <property type="match status" value="1"/>
</dbReference>
<dbReference type="Pfam" id="PF06957">
    <property type="entry name" value="COPI_C"/>
    <property type="match status" value="1"/>
</dbReference>
<evidence type="ECO:0000256" key="10">
    <source>
        <dbReference type="ARBA" id="ARBA00023136"/>
    </source>
</evidence>
<protein>
    <recommendedName>
        <fullName evidence="11">Coatomer subunit alpha</fullName>
    </recommendedName>
</protein>
<dbReference type="InterPro" id="IPR010714">
    <property type="entry name" value="Coatomer_asu_C"/>
</dbReference>
<keyword evidence="3 11" id="KW-0813">Transport</keyword>
<evidence type="ECO:0000256" key="9">
    <source>
        <dbReference type="ARBA" id="ARBA00023034"/>
    </source>
</evidence>
<keyword evidence="7 11" id="KW-0931">ER-Golgi transport</keyword>
<dbReference type="Pfam" id="PF00400">
    <property type="entry name" value="WD40"/>
    <property type="match status" value="4"/>
</dbReference>
<evidence type="ECO:0000256" key="2">
    <source>
        <dbReference type="ARBA" id="ARBA00004347"/>
    </source>
</evidence>
<organism evidence="16 17">
    <name type="scientific">Orchesella cincta</name>
    <name type="common">Springtail</name>
    <name type="synonym">Podura cincta</name>
    <dbReference type="NCBI Taxonomy" id="48709"/>
    <lineage>
        <taxon>Eukaryota</taxon>
        <taxon>Metazoa</taxon>
        <taxon>Ecdysozoa</taxon>
        <taxon>Arthropoda</taxon>
        <taxon>Hexapoda</taxon>
        <taxon>Collembola</taxon>
        <taxon>Entomobryomorpha</taxon>
        <taxon>Entomobryoidea</taxon>
        <taxon>Orchesellidae</taxon>
        <taxon>Orchesellinae</taxon>
        <taxon>Orchesella</taxon>
    </lineage>
</organism>
<keyword evidence="10 11" id="KW-0472">Membrane</keyword>
<name>A0A1D2MSK9_ORCCI</name>
<dbReference type="PIRSF" id="PIRSF003354">
    <property type="entry name" value="Coatomer_alpha_subunit"/>
    <property type="match status" value="1"/>
</dbReference>
<comment type="caution">
    <text evidence="16">The sequence shown here is derived from an EMBL/GenBank/DDBJ whole genome shotgun (WGS) entry which is preliminary data.</text>
</comment>
<keyword evidence="5 12" id="KW-0853">WD repeat</keyword>
<feature type="domain" description="COPA/B second beta-propeller" evidence="13">
    <location>
        <begin position="354"/>
        <end position="502"/>
    </location>
</feature>
<evidence type="ECO:0000256" key="4">
    <source>
        <dbReference type="ARBA" id="ARBA00022490"/>
    </source>
</evidence>
<dbReference type="GO" id="GO:0006890">
    <property type="term" value="P:retrograde vesicle-mediated transport, Golgi to endoplasmic reticulum"/>
    <property type="evidence" value="ECO:0007669"/>
    <property type="project" value="TreeGrafter"/>
</dbReference>
<evidence type="ECO:0000313" key="17">
    <source>
        <dbReference type="Proteomes" id="UP000094527"/>
    </source>
</evidence>
<evidence type="ECO:0000256" key="6">
    <source>
        <dbReference type="ARBA" id="ARBA00022737"/>
    </source>
</evidence>
<evidence type="ECO:0000259" key="13">
    <source>
        <dbReference type="Pfam" id="PF04053"/>
    </source>
</evidence>
<feature type="domain" description="Coatomer alpha subunit C-terminal" evidence="14">
    <location>
        <begin position="750"/>
        <end position="1104"/>
    </location>
</feature>
<dbReference type="PROSITE" id="PS50294">
    <property type="entry name" value="WD_REPEATS_REGION"/>
    <property type="match status" value="3"/>
</dbReference>
<dbReference type="GO" id="GO:0000139">
    <property type="term" value="C:Golgi membrane"/>
    <property type="evidence" value="ECO:0007669"/>
    <property type="project" value="UniProtKB-SubCell"/>
</dbReference>
<dbReference type="PROSITE" id="PS00678">
    <property type="entry name" value="WD_REPEATS_1"/>
    <property type="match status" value="1"/>
</dbReference>
<dbReference type="SMART" id="SM00320">
    <property type="entry name" value="WD40"/>
    <property type="match status" value="5"/>
</dbReference>
<dbReference type="PROSITE" id="PS50082">
    <property type="entry name" value="WD_REPEATS_2"/>
    <property type="match status" value="4"/>
</dbReference>
<dbReference type="InterPro" id="IPR006692">
    <property type="entry name" value="Beta-prop_COPA/B_2nd"/>
</dbReference>
<gene>
    <name evidence="16" type="ORF">Ocin01_10805</name>
</gene>
<dbReference type="GO" id="GO:0006886">
    <property type="term" value="P:intracellular protein transport"/>
    <property type="evidence" value="ECO:0007669"/>
    <property type="project" value="UniProtKB-UniRule"/>
</dbReference>
<dbReference type="CDD" id="cd00200">
    <property type="entry name" value="WD40"/>
    <property type="match status" value="1"/>
</dbReference>
<dbReference type="PRINTS" id="PR00320">
    <property type="entry name" value="GPROTEINBRPT"/>
</dbReference>
<dbReference type="GO" id="GO:0030126">
    <property type="term" value="C:COPI vesicle coat"/>
    <property type="evidence" value="ECO:0007669"/>
    <property type="project" value="UniProtKB-UniRule"/>
</dbReference>
<keyword evidence="9 11" id="KW-0333">Golgi apparatus</keyword>
<evidence type="ECO:0000256" key="1">
    <source>
        <dbReference type="ARBA" id="ARBA00004255"/>
    </source>
</evidence>
<dbReference type="CDD" id="cd22948">
    <property type="entry name" value="Coatomer_WDAD_alpha"/>
    <property type="match status" value="1"/>
</dbReference>
<dbReference type="PANTHER" id="PTHR19876:SF1">
    <property type="entry name" value="COATOMER SUBUNIT ALPHA"/>
    <property type="match status" value="1"/>
</dbReference>
<dbReference type="Gene3D" id="2.130.10.10">
    <property type="entry name" value="YVTN repeat-like/Quinoprotein amine dehydrogenase"/>
    <property type="match status" value="1"/>
</dbReference>
<dbReference type="InterPro" id="IPR056176">
    <property type="entry name" value="TPR_COPA_B"/>
</dbReference>
<dbReference type="GO" id="GO:0006888">
    <property type="term" value="P:endoplasmic reticulum to Golgi vesicle-mediated transport"/>
    <property type="evidence" value="ECO:0007669"/>
    <property type="project" value="InterPro"/>
</dbReference>
<dbReference type="Gene3D" id="1.25.40.470">
    <property type="match status" value="2"/>
</dbReference>
<evidence type="ECO:0000259" key="15">
    <source>
        <dbReference type="Pfam" id="PF23953"/>
    </source>
</evidence>
<keyword evidence="6" id="KW-0677">Repeat</keyword>
<dbReference type="STRING" id="48709.A0A1D2MSK9"/>
<keyword evidence="4 11" id="KW-0963">Cytoplasm</keyword>
<dbReference type="InterPro" id="IPR015943">
    <property type="entry name" value="WD40/YVTN_repeat-like_dom_sf"/>
</dbReference>
<dbReference type="AlphaFoldDB" id="A0A1D2MSK9"/>
<evidence type="ECO:0000256" key="3">
    <source>
        <dbReference type="ARBA" id="ARBA00022448"/>
    </source>
</evidence>
<dbReference type="InterPro" id="IPR019775">
    <property type="entry name" value="WD40_repeat_CS"/>
</dbReference>
<evidence type="ECO:0000256" key="7">
    <source>
        <dbReference type="ARBA" id="ARBA00022892"/>
    </source>
</evidence>
<feature type="repeat" description="WD" evidence="12">
    <location>
        <begin position="205"/>
        <end position="247"/>
    </location>
</feature>
<feature type="domain" description="COPA/B TPR" evidence="15">
    <location>
        <begin position="531"/>
        <end position="603"/>
    </location>
</feature>
<dbReference type="OMA" id="FWICAVH"/>
<evidence type="ECO:0000256" key="12">
    <source>
        <dbReference type="PROSITE-ProRule" id="PRU00221"/>
    </source>
</evidence>